<keyword evidence="1 2" id="KW-0175">Coiled coil</keyword>
<dbReference type="InterPro" id="IPR056888">
    <property type="entry name" value="NET2A-D/KIP1-like_dom"/>
</dbReference>
<name>A0A835QPF5_VANPL</name>
<dbReference type="Pfam" id="PF07765">
    <property type="entry name" value="KIP1"/>
    <property type="match status" value="1"/>
</dbReference>
<feature type="coiled-coil region" evidence="2">
    <location>
        <begin position="140"/>
        <end position="167"/>
    </location>
</feature>
<gene>
    <name evidence="5" type="ORF">HPP92_015406</name>
</gene>
<dbReference type="AlphaFoldDB" id="A0A835QPF5"/>
<evidence type="ECO:0000313" key="6">
    <source>
        <dbReference type="Proteomes" id="UP000636800"/>
    </source>
</evidence>
<evidence type="ECO:0000259" key="4">
    <source>
        <dbReference type="PROSITE" id="PS51774"/>
    </source>
</evidence>
<dbReference type="InterPro" id="IPR056889">
    <property type="entry name" value="NET2A-D/KIP1-like_C"/>
</dbReference>
<dbReference type="Pfam" id="PF25014">
    <property type="entry name" value="NET2A"/>
    <property type="match status" value="1"/>
</dbReference>
<dbReference type="EMBL" id="JADCNL010000007">
    <property type="protein sequence ID" value="KAG0473549.1"/>
    <property type="molecule type" value="Genomic_DNA"/>
</dbReference>
<feature type="domain" description="NAB" evidence="4">
    <location>
        <begin position="10"/>
        <end position="85"/>
    </location>
</feature>
<sequence length="770" mass="87993">MLQRAASNAYSWWWASNIRTKQSKWLDSSLQGDKMVKLIEVEADSFAKKAEMYYQRRPELISFVEETYRAYKALADRYDRISGELHKANHTLASAFPDQFQCPKLCLGLPQVSFKGKGRGKDAFSALKKQHKKVSSHLTKETAQKEIDRLQKEILVLQTEKEFFKSSYEGGLAKFWDIETQINDLQDEVCNLQDEFSTSSIIEDDEARALVAATAIKSCEETLVSLQQQHSKSREEAIVESKRITEAKNRLKLLRGDDGTIELEDSFDEETKTKVQVLYQKEESLDLHSVCAQVKNHIQTNSETSMADLAEKIDELVEKVITLEITVSSQTAQLRTLRSETDELQKHIRGLEEDKAKLLDSNSMSHKLRKAAEEVHRIQEIERSVNCDTEMAQTQFADACNCLNGISEKLQSLGQKDEGLSDEINEKALDNGTESRQRMLVCEYTETLGNYKDTKTRLTEMEKKNQEHHFEMMTQIQGLKSANAVKDQEIRALRKKLFSHTGQEENGASIQVNLQKSDLSVEIVDTEEDIKQPISGIEEKYRAELDKLVEENLDFWLRFSTSYHQIQKFEASFKDLQARLEKMKDYPKEGGSSPASPKCSPRKETPPLDQKLRELHTELQVWLEQNGLLKGELQRRCASLCAIQEEVSRASWHAEDSKFDPYLVAKFHGEVFNMQQQNNKVAKELQTGLDHVKGLQSEVAVALSKVRERFDLGGLNGYQQCNNLRQLSAKAKVPLRTFLFGEKKKKPSIFSCMSPALHRHHGHMKSGFPP</sequence>
<proteinExistence type="predicted"/>
<dbReference type="Proteomes" id="UP000636800">
    <property type="component" value="Chromosome 7"/>
</dbReference>
<comment type="caution">
    <text evidence="5">The sequence shown here is derived from an EMBL/GenBank/DDBJ whole genome shotgun (WGS) entry which is preliminary data.</text>
</comment>
<dbReference type="PROSITE" id="PS51774">
    <property type="entry name" value="NAB"/>
    <property type="match status" value="1"/>
</dbReference>
<accession>A0A835QPF5</accession>
<feature type="coiled-coil region" evidence="2">
    <location>
        <begin position="306"/>
        <end position="361"/>
    </location>
</feature>
<dbReference type="GO" id="GO:0003779">
    <property type="term" value="F:actin binding"/>
    <property type="evidence" value="ECO:0007669"/>
    <property type="project" value="InterPro"/>
</dbReference>
<evidence type="ECO:0000256" key="1">
    <source>
        <dbReference type="ARBA" id="ARBA00023054"/>
    </source>
</evidence>
<dbReference type="PANTHER" id="PTHR31631:SF19">
    <property type="entry name" value="OS01G0835800 PROTEIN"/>
    <property type="match status" value="1"/>
</dbReference>
<dbReference type="Pfam" id="PF24918">
    <property type="entry name" value="NET2A_C"/>
    <property type="match status" value="1"/>
</dbReference>
<dbReference type="InterPro" id="IPR011684">
    <property type="entry name" value="NAB"/>
</dbReference>
<organism evidence="5 6">
    <name type="scientific">Vanilla planifolia</name>
    <name type="common">Vanilla</name>
    <dbReference type="NCBI Taxonomy" id="51239"/>
    <lineage>
        <taxon>Eukaryota</taxon>
        <taxon>Viridiplantae</taxon>
        <taxon>Streptophyta</taxon>
        <taxon>Embryophyta</taxon>
        <taxon>Tracheophyta</taxon>
        <taxon>Spermatophyta</taxon>
        <taxon>Magnoliopsida</taxon>
        <taxon>Liliopsida</taxon>
        <taxon>Asparagales</taxon>
        <taxon>Orchidaceae</taxon>
        <taxon>Vanilloideae</taxon>
        <taxon>Vanilleae</taxon>
        <taxon>Vanilla</taxon>
    </lineage>
</organism>
<evidence type="ECO:0000256" key="3">
    <source>
        <dbReference type="SAM" id="MobiDB-lite"/>
    </source>
</evidence>
<reference evidence="5 6" key="1">
    <citation type="journal article" date="2020" name="Nat. Food">
        <title>A phased Vanilla planifolia genome enables genetic improvement of flavour and production.</title>
        <authorList>
            <person name="Hasing T."/>
            <person name="Tang H."/>
            <person name="Brym M."/>
            <person name="Khazi F."/>
            <person name="Huang T."/>
            <person name="Chambers A.H."/>
        </authorList>
    </citation>
    <scope>NUCLEOTIDE SEQUENCE [LARGE SCALE GENOMIC DNA]</scope>
    <source>
        <tissue evidence="5">Leaf</tissue>
    </source>
</reference>
<evidence type="ECO:0000256" key="2">
    <source>
        <dbReference type="SAM" id="Coils"/>
    </source>
</evidence>
<evidence type="ECO:0000313" key="5">
    <source>
        <dbReference type="EMBL" id="KAG0473549.1"/>
    </source>
</evidence>
<feature type="region of interest" description="Disordered" evidence="3">
    <location>
        <begin position="585"/>
        <end position="607"/>
    </location>
</feature>
<dbReference type="OrthoDB" id="1708823at2759"/>
<protein>
    <recommendedName>
        <fullName evidence="4">NAB domain-containing protein</fullName>
    </recommendedName>
</protein>
<keyword evidence="6" id="KW-1185">Reference proteome</keyword>
<dbReference type="PANTHER" id="PTHR31631">
    <property type="entry name" value="PROTEIN NETWORKED 2D"/>
    <property type="match status" value="1"/>
</dbReference>